<evidence type="ECO:0000313" key="4">
    <source>
        <dbReference type="Proteomes" id="UP000449209"/>
    </source>
</evidence>
<dbReference type="PROSITE" id="PS51462">
    <property type="entry name" value="NUDIX"/>
    <property type="match status" value="1"/>
</dbReference>
<keyword evidence="1" id="KW-0378">Hydrolase</keyword>
<feature type="domain" description="Nudix hydrolase" evidence="2">
    <location>
        <begin position="34"/>
        <end position="163"/>
    </location>
</feature>
<dbReference type="PANTHER" id="PTHR10885">
    <property type="entry name" value="ISOPENTENYL-DIPHOSPHATE DELTA-ISOMERASE"/>
    <property type="match status" value="1"/>
</dbReference>
<sequence length="174" mass="19867">MKTTDTVDEWWDQYDEHGNIVGKQQRRDRVPAGRYHLVVNAFIFDQDGAVLLQQRSLSKLNHPGAWDCSAGGSALRGESALKAIQREIAEELGLTSLVDLKWHDSFRGLDWVEDWFAFRGAFKLSAVKPQIAEVAQIALFSPERAVDRLYQQGILNTSKQLQKALNWLAFQKRR</sequence>
<organism evidence="3 4">
    <name type="scientific">Furfurilactobacillus milii</name>
    <dbReference type="NCBI Taxonomy" id="2888272"/>
    <lineage>
        <taxon>Bacteria</taxon>
        <taxon>Bacillati</taxon>
        <taxon>Bacillota</taxon>
        <taxon>Bacilli</taxon>
        <taxon>Lactobacillales</taxon>
        <taxon>Lactobacillaceae</taxon>
        <taxon>Furfurilactobacillus</taxon>
    </lineage>
</organism>
<dbReference type="Gene3D" id="3.90.79.10">
    <property type="entry name" value="Nucleoside Triphosphate Pyrophosphohydrolase"/>
    <property type="match status" value="1"/>
</dbReference>
<reference evidence="3 4" key="1">
    <citation type="journal article" date="2019" name="Appl. Environ. Microbiol.">
        <title>Genetic determinants of hydroxycinnamic acid metabolism in heterofermentative lactobacilli.</title>
        <authorList>
            <person name="Gaur G."/>
            <person name="Oh J.H."/>
            <person name="Filannino P."/>
            <person name="Gobbetti M."/>
            <person name="van Pijkeren J.P."/>
            <person name="Ganzle M.G."/>
        </authorList>
    </citation>
    <scope>NUCLEOTIDE SEQUENCE [LARGE SCALE GENOMIC DNA]</scope>
    <source>
        <strain evidence="3 4">C5</strain>
    </source>
</reference>
<evidence type="ECO:0000256" key="1">
    <source>
        <dbReference type="ARBA" id="ARBA00022801"/>
    </source>
</evidence>
<comment type="caution">
    <text evidence="3">The sequence shown here is derived from an EMBL/GenBank/DDBJ whole genome shotgun (WGS) entry which is preliminary data.</text>
</comment>
<accession>A0A6N9I3I7</accession>
<dbReference type="OrthoDB" id="9786032at2"/>
<name>A0A6N9I3I7_9LACO</name>
<dbReference type="SUPFAM" id="SSF55811">
    <property type="entry name" value="Nudix"/>
    <property type="match status" value="1"/>
</dbReference>
<dbReference type="AlphaFoldDB" id="A0A6N9I3I7"/>
<dbReference type="GO" id="GO:0016787">
    <property type="term" value="F:hydrolase activity"/>
    <property type="evidence" value="ECO:0007669"/>
    <property type="project" value="UniProtKB-KW"/>
</dbReference>
<evidence type="ECO:0000313" key="3">
    <source>
        <dbReference type="EMBL" id="MYV17377.1"/>
    </source>
</evidence>
<dbReference type="PANTHER" id="PTHR10885:SF0">
    <property type="entry name" value="ISOPENTENYL-DIPHOSPHATE DELTA-ISOMERASE"/>
    <property type="match status" value="1"/>
</dbReference>
<dbReference type="EMBL" id="WEZQ01000012">
    <property type="protein sequence ID" value="MYV17377.1"/>
    <property type="molecule type" value="Genomic_DNA"/>
</dbReference>
<proteinExistence type="predicted"/>
<dbReference type="RefSeq" id="WP_161003770.1">
    <property type="nucleotide sequence ID" value="NZ_WEZQ01000012.1"/>
</dbReference>
<dbReference type="InterPro" id="IPR015797">
    <property type="entry name" value="NUDIX_hydrolase-like_dom_sf"/>
</dbReference>
<evidence type="ECO:0000259" key="2">
    <source>
        <dbReference type="PROSITE" id="PS51462"/>
    </source>
</evidence>
<dbReference type="CDD" id="cd04693">
    <property type="entry name" value="NUDIX_Hydrolase"/>
    <property type="match status" value="1"/>
</dbReference>
<gene>
    <name evidence="3" type="ORF">GB993_07650</name>
</gene>
<dbReference type="InterPro" id="IPR020084">
    <property type="entry name" value="NUDIX_hydrolase_CS"/>
</dbReference>
<dbReference type="Proteomes" id="UP000449209">
    <property type="component" value="Unassembled WGS sequence"/>
</dbReference>
<dbReference type="Pfam" id="PF00293">
    <property type="entry name" value="NUDIX"/>
    <property type="match status" value="1"/>
</dbReference>
<dbReference type="InterPro" id="IPR000086">
    <property type="entry name" value="NUDIX_hydrolase_dom"/>
</dbReference>
<protein>
    <submittedName>
        <fullName evidence="3">NUDIX domain-containing protein</fullName>
    </submittedName>
</protein>
<dbReference type="PROSITE" id="PS00893">
    <property type="entry name" value="NUDIX_BOX"/>
    <property type="match status" value="1"/>
</dbReference>